<evidence type="ECO:0000313" key="5">
    <source>
        <dbReference type="Proteomes" id="UP001194580"/>
    </source>
</evidence>
<organism evidence="4 5">
    <name type="scientific">Linnemannia exigua</name>
    <dbReference type="NCBI Taxonomy" id="604196"/>
    <lineage>
        <taxon>Eukaryota</taxon>
        <taxon>Fungi</taxon>
        <taxon>Fungi incertae sedis</taxon>
        <taxon>Mucoromycota</taxon>
        <taxon>Mortierellomycotina</taxon>
        <taxon>Mortierellomycetes</taxon>
        <taxon>Mortierellales</taxon>
        <taxon>Mortierellaceae</taxon>
        <taxon>Linnemannia</taxon>
    </lineage>
</organism>
<sequence>MEIDPPAFLQSTGTSAPTGIATSKSISLDTFPRKRPLHQDDPFFQEGTYEYKAAWLRLEDANAYIPDLNEPEDSTHKTVAQACHYGSCHGERTFSSTAIYEHHFDTNHRHICQTCRKAFPGEKWLVLHIREIHDVLVRIQRERGERTYQCYVDGCDRACSTPQKRRMHLIDKHQYPKHFNFSIVVTGVIPSAQRTAYIQKQNHRDTKKQEQQKTTQHQHKGQHQAQHIKDHDMADEHSMDIEPTTTPTQGPKAVTTNHRKSATPEPSSITPLVAAPRTAKKNAFQQYRSPAEAKTKPSARRTSVIHDHTGMDMDVSLTPSASGPASVTSTGSSSVDMDMDQLQLSMSRLMIPRSVAKKMTVKPRSSITTIPVVANMDNSTSNHSNNKTSS</sequence>
<keyword evidence="1" id="KW-0862">Zinc</keyword>
<name>A0AAD4D9X9_9FUNG</name>
<feature type="compositionally biased region" description="Basic and acidic residues" evidence="2">
    <location>
        <begin position="202"/>
        <end position="211"/>
    </location>
</feature>
<dbReference type="EMBL" id="JAAAIL010001090">
    <property type="protein sequence ID" value="KAG0271668.1"/>
    <property type="molecule type" value="Genomic_DNA"/>
</dbReference>
<evidence type="ECO:0000259" key="3">
    <source>
        <dbReference type="PROSITE" id="PS50157"/>
    </source>
</evidence>
<feature type="region of interest" description="Disordered" evidence="2">
    <location>
        <begin position="1"/>
        <end position="20"/>
    </location>
</feature>
<dbReference type="SMART" id="SM00355">
    <property type="entry name" value="ZnF_C2H2"/>
    <property type="match status" value="3"/>
</dbReference>
<feature type="compositionally biased region" description="Polar residues" evidence="2">
    <location>
        <begin position="317"/>
        <end position="335"/>
    </location>
</feature>
<dbReference type="Proteomes" id="UP001194580">
    <property type="component" value="Unassembled WGS sequence"/>
</dbReference>
<feature type="compositionally biased region" description="Basic and acidic residues" evidence="2">
    <location>
        <begin position="227"/>
        <end position="240"/>
    </location>
</feature>
<dbReference type="PANTHER" id="PTHR21354">
    <property type="entry name" value="ZINC FINGER PROTEIN 511"/>
    <property type="match status" value="1"/>
</dbReference>
<dbReference type="PANTHER" id="PTHR21354:SF0">
    <property type="entry name" value="ZINC FINGER PROTEIN 511"/>
    <property type="match status" value="1"/>
</dbReference>
<dbReference type="GO" id="GO:0008270">
    <property type="term" value="F:zinc ion binding"/>
    <property type="evidence" value="ECO:0007669"/>
    <property type="project" value="UniProtKB-KW"/>
</dbReference>
<evidence type="ECO:0000256" key="1">
    <source>
        <dbReference type="PROSITE-ProRule" id="PRU00042"/>
    </source>
</evidence>
<protein>
    <recommendedName>
        <fullName evidence="3">C2H2-type domain-containing protein</fullName>
    </recommendedName>
</protein>
<evidence type="ECO:0000313" key="4">
    <source>
        <dbReference type="EMBL" id="KAG0271668.1"/>
    </source>
</evidence>
<reference evidence="4" key="1">
    <citation type="journal article" date="2020" name="Fungal Divers.">
        <title>Resolving the Mortierellaceae phylogeny through synthesis of multi-gene phylogenetics and phylogenomics.</title>
        <authorList>
            <person name="Vandepol N."/>
            <person name="Liber J."/>
            <person name="Desiro A."/>
            <person name="Na H."/>
            <person name="Kennedy M."/>
            <person name="Barry K."/>
            <person name="Grigoriev I.V."/>
            <person name="Miller A.N."/>
            <person name="O'Donnell K."/>
            <person name="Stajich J.E."/>
            <person name="Bonito G."/>
        </authorList>
    </citation>
    <scope>NUCLEOTIDE SEQUENCE</scope>
    <source>
        <strain evidence="4">NRRL 28262</strain>
    </source>
</reference>
<accession>A0AAD4D9X9</accession>
<keyword evidence="1" id="KW-0479">Metal-binding</keyword>
<feature type="compositionally biased region" description="Polar residues" evidence="2">
    <location>
        <begin position="9"/>
        <end position="20"/>
    </location>
</feature>
<proteinExistence type="predicted"/>
<keyword evidence="5" id="KW-1185">Reference proteome</keyword>
<dbReference type="PROSITE" id="PS00028">
    <property type="entry name" value="ZINC_FINGER_C2H2_1"/>
    <property type="match status" value="1"/>
</dbReference>
<feature type="region of interest" description="Disordered" evidence="2">
    <location>
        <begin position="306"/>
        <end position="335"/>
    </location>
</feature>
<feature type="domain" description="C2H2-type" evidence="3">
    <location>
        <begin position="110"/>
        <end position="133"/>
    </location>
</feature>
<feature type="region of interest" description="Disordered" evidence="2">
    <location>
        <begin position="199"/>
        <end position="274"/>
    </location>
</feature>
<dbReference type="AlphaFoldDB" id="A0AAD4D9X9"/>
<keyword evidence="1" id="KW-0863">Zinc-finger</keyword>
<dbReference type="PROSITE" id="PS50157">
    <property type="entry name" value="ZINC_FINGER_C2H2_2"/>
    <property type="match status" value="1"/>
</dbReference>
<dbReference type="Gene3D" id="3.30.160.60">
    <property type="entry name" value="Classic Zinc Finger"/>
    <property type="match status" value="1"/>
</dbReference>
<evidence type="ECO:0000256" key="2">
    <source>
        <dbReference type="SAM" id="MobiDB-lite"/>
    </source>
</evidence>
<dbReference type="InterPro" id="IPR013087">
    <property type="entry name" value="Znf_C2H2_type"/>
</dbReference>
<dbReference type="InterPro" id="IPR039258">
    <property type="entry name" value="ZNF511"/>
</dbReference>
<gene>
    <name evidence="4" type="ORF">BGZ95_000490</name>
</gene>
<comment type="caution">
    <text evidence="4">The sequence shown here is derived from an EMBL/GenBank/DDBJ whole genome shotgun (WGS) entry which is preliminary data.</text>
</comment>